<evidence type="ECO:0000256" key="11">
    <source>
        <dbReference type="ARBA" id="ARBA00023002"/>
    </source>
</evidence>
<comment type="subunit">
    <text evidence="5 15">Homodimer.</text>
</comment>
<comment type="pathway">
    <text evidence="1 15">Amino-acid biosynthesis; L-methionine biosynthesis via de novo pathway; L-homoserine from L-aspartate: step 2/3.</text>
</comment>
<comment type="similarity">
    <text evidence="4 15">Belongs to the aspartate-semialdehyde dehydrogenase family.</text>
</comment>
<keyword evidence="18" id="KW-1185">Reference proteome</keyword>
<evidence type="ECO:0000313" key="17">
    <source>
        <dbReference type="EMBL" id="BEH91077.1"/>
    </source>
</evidence>
<dbReference type="CDD" id="cd02316">
    <property type="entry name" value="VcASADH2_like_N"/>
    <property type="match status" value="1"/>
</dbReference>
<dbReference type="Gene3D" id="3.30.360.10">
    <property type="entry name" value="Dihydrodipicolinate Reductase, domain 2"/>
    <property type="match status" value="1"/>
</dbReference>
<dbReference type="Pfam" id="PF01118">
    <property type="entry name" value="Semialdhyde_dh"/>
    <property type="match status" value="1"/>
</dbReference>
<evidence type="ECO:0000313" key="18">
    <source>
        <dbReference type="Proteomes" id="UP001432099"/>
    </source>
</evidence>
<dbReference type="HAMAP" id="MF_02121">
    <property type="entry name" value="ASADH"/>
    <property type="match status" value="1"/>
</dbReference>
<dbReference type="PROSITE" id="PS01103">
    <property type="entry name" value="ASD"/>
    <property type="match status" value="1"/>
</dbReference>
<dbReference type="InterPro" id="IPR012280">
    <property type="entry name" value="Semialdhyde_DH_dimer_dom"/>
</dbReference>
<evidence type="ECO:0000256" key="7">
    <source>
        <dbReference type="ARBA" id="ARBA00022605"/>
    </source>
</evidence>
<feature type="binding site" evidence="15">
    <location>
        <begin position="14"/>
        <end position="17"/>
    </location>
    <ligand>
        <name>NADP(+)</name>
        <dbReference type="ChEBI" id="CHEBI:58349"/>
    </ligand>
</feature>
<name>A0ABN6ZIA2_9FIRM</name>
<dbReference type="CDD" id="cd18131">
    <property type="entry name" value="ASADH_C_bac_euk_like"/>
    <property type="match status" value="1"/>
</dbReference>
<evidence type="ECO:0000256" key="5">
    <source>
        <dbReference type="ARBA" id="ARBA00011738"/>
    </source>
</evidence>
<dbReference type="EMBL" id="AP028127">
    <property type="protein sequence ID" value="BEH91077.1"/>
    <property type="molecule type" value="Genomic_DNA"/>
</dbReference>
<comment type="pathway">
    <text evidence="3 15">Amino-acid biosynthesis; L-threonine biosynthesis; L-threonine from L-aspartate: step 2/5.</text>
</comment>
<keyword evidence="9 15" id="KW-0521">NADP</keyword>
<proteinExistence type="inferred from homology"/>
<keyword evidence="10 15" id="KW-0220">Diaminopimelate biosynthesis</keyword>
<dbReference type="SUPFAM" id="SSF51735">
    <property type="entry name" value="NAD(P)-binding Rossmann-fold domains"/>
    <property type="match status" value="1"/>
</dbReference>
<dbReference type="Proteomes" id="UP001432099">
    <property type="component" value="Chromosome"/>
</dbReference>
<accession>A0ABN6ZIA2</accession>
<keyword evidence="8 15" id="KW-0791">Threonine biosynthesis</keyword>
<dbReference type="PANTHER" id="PTHR46278">
    <property type="entry name" value="DEHYDROGENASE, PUTATIVE-RELATED"/>
    <property type="match status" value="1"/>
</dbReference>
<dbReference type="PANTHER" id="PTHR46278:SF2">
    <property type="entry name" value="ASPARTATE-SEMIALDEHYDE DEHYDROGENASE"/>
    <property type="match status" value="1"/>
</dbReference>
<feature type="active site" description="Acyl-thioester intermediate" evidence="15">
    <location>
        <position position="131"/>
    </location>
</feature>
<dbReference type="InterPro" id="IPR000319">
    <property type="entry name" value="Asp-semialdehyde_DH_CS"/>
</dbReference>
<evidence type="ECO:0000256" key="12">
    <source>
        <dbReference type="ARBA" id="ARBA00023154"/>
    </source>
</evidence>
<evidence type="ECO:0000256" key="15">
    <source>
        <dbReference type="HAMAP-Rule" id="MF_02121"/>
    </source>
</evidence>
<keyword evidence="11 15" id="KW-0560">Oxidoreductase</keyword>
<comment type="pathway">
    <text evidence="2 15">Amino-acid biosynthesis; L-lysine biosynthesis via DAP pathway; (S)-tetrahydrodipicolinate from L-aspartate: step 2/4.</text>
</comment>
<feature type="binding site" evidence="15">
    <location>
        <begin position="161"/>
        <end position="162"/>
    </location>
    <ligand>
        <name>NADP(+)</name>
        <dbReference type="ChEBI" id="CHEBI:58349"/>
    </ligand>
</feature>
<dbReference type="Pfam" id="PF02774">
    <property type="entry name" value="Semialdhyde_dhC"/>
    <property type="match status" value="1"/>
</dbReference>
<sequence>MDQRGYRVAIVGASGEVGRNMIETLDRYPIPVSSLRLLASKRSAGKVYSFRNSNVVIEELTENSFDDIDLAFFSAGGSVSLKYAPIAVSKGAVVIDNTSAFRMDPEIPLVVPEVNAHILSKETRLIANPNCSTIQLVVALKPLRDRYGIESVNVSTYQAISGAGAKALYEYDAELTDENHLPQILPTRSDEIYYKIAHNVIPQIDVFMESGYTKEEIKMINETQKILNDDGIKVNATCVRVPVRYGHSISTTVKLKSPVSTRMEIIDLFEQCEDVVLRDDISHQTYPMPLYLQHRDEVFVGRIRKDLFEEQVIHFWIVADNILKGAALNSVQIAYYMHQNGLLGD</sequence>
<evidence type="ECO:0000256" key="2">
    <source>
        <dbReference type="ARBA" id="ARBA00005076"/>
    </source>
</evidence>
<keyword evidence="7 15" id="KW-0028">Amino-acid biosynthesis</keyword>
<keyword evidence="12 15" id="KW-0457">Lysine biosynthesis</keyword>
<dbReference type="InterPro" id="IPR000534">
    <property type="entry name" value="Semialdehyde_DH_NAD-bd"/>
</dbReference>
<dbReference type="InterPro" id="IPR036291">
    <property type="entry name" value="NAD(P)-bd_dom_sf"/>
</dbReference>
<keyword evidence="13 15" id="KW-0486">Methionine biosynthesis</keyword>
<evidence type="ECO:0000256" key="14">
    <source>
        <dbReference type="ARBA" id="ARBA00047891"/>
    </source>
</evidence>
<evidence type="ECO:0000256" key="3">
    <source>
        <dbReference type="ARBA" id="ARBA00005097"/>
    </source>
</evidence>
<feature type="active site" description="Proton acceptor" evidence="15">
    <location>
        <position position="247"/>
    </location>
</feature>
<feature type="binding site" evidence="15">
    <location>
        <begin position="42"/>
        <end position="43"/>
    </location>
    <ligand>
        <name>NADP(+)</name>
        <dbReference type="ChEBI" id="CHEBI:58349"/>
    </ligand>
</feature>
<comment type="caution">
    <text evidence="15">Lacks conserved residue(s) required for the propagation of feature annotation.</text>
</comment>
<dbReference type="PIRSF" id="PIRSF000148">
    <property type="entry name" value="ASA_dh"/>
    <property type="match status" value="1"/>
</dbReference>
<dbReference type="InterPro" id="IPR012080">
    <property type="entry name" value="Asp_semialdehyde_DH"/>
</dbReference>
<evidence type="ECO:0000256" key="4">
    <source>
        <dbReference type="ARBA" id="ARBA00010584"/>
    </source>
</evidence>
<evidence type="ECO:0000256" key="10">
    <source>
        <dbReference type="ARBA" id="ARBA00022915"/>
    </source>
</evidence>
<dbReference type="EC" id="1.2.1.11" evidence="6 15"/>
<evidence type="ECO:0000259" key="16">
    <source>
        <dbReference type="SMART" id="SM00859"/>
    </source>
</evidence>
<reference evidence="17" key="1">
    <citation type="journal article" date="2024" name="Int. J. Syst. Evol. Microbiol.">
        <title>Turicibacter faecis sp. nov., isolated from faeces of heart failure mouse model.</title>
        <authorList>
            <person name="Imamura Y."/>
            <person name="Motooka D."/>
            <person name="Nakajima Y."/>
            <person name="Ito S."/>
            <person name="Kitakaze M."/>
            <person name="Iida T."/>
            <person name="Nakamura S."/>
        </authorList>
    </citation>
    <scope>NUCLEOTIDE SEQUENCE</scope>
    <source>
        <strain evidence="17">TC023</strain>
    </source>
</reference>
<evidence type="ECO:0000256" key="9">
    <source>
        <dbReference type="ARBA" id="ARBA00022857"/>
    </source>
</evidence>
<evidence type="ECO:0000256" key="13">
    <source>
        <dbReference type="ARBA" id="ARBA00023167"/>
    </source>
</evidence>
<feature type="domain" description="Semialdehyde dehydrogenase NAD-binding" evidence="16">
    <location>
        <begin position="7"/>
        <end position="122"/>
    </location>
</feature>
<evidence type="ECO:0000256" key="8">
    <source>
        <dbReference type="ARBA" id="ARBA00022697"/>
    </source>
</evidence>
<dbReference type="NCBIfam" id="TIGR01296">
    <property type="entry name" value="asd_B"/>
    <property type="match status" value="1"/>
</dbReference>
<feature type="binding site" evidence="15">
    <location>
        <position position="102"/>
    </location>
    <ligand>
        <name>phosphate</name>
        <dbReference type="ChEBI" id="CHEBI:43474"/>
    </ligand>
</feature>
<feature type="binding site" evidence="15">
    <location>
        <position position="321"/>
    </location>
    <ligand>
        <name>NADP(+)</name>
        <dbReference type="ChEBI" id="CHEBI:58349"/>
    </ligand>
</feature>
<dbReference type="SUPFAM" id="SSF55347">
    <property type="entry name" value="Glyceraldehyde-3-phosphate dehydrogenase-like, C-terminal domain"/>
    <property type="match status" value="1"/>
</dbReference>
<comment type="function">
    <text evidence="15">Catalyzes the NADPH-dependent formation of L-aspartate-semialdehyde (L-ASA) by the reductive dephosphorylation of L-aspartyl-4-phosphate.</text>
</comment>
<dbReference type="RefSeq" id="WP_161831864.1">
    <property type="nucleotide sequence ID" value="NZ_AP028127.1"/>
</dbReference>
<feature type="binding site" evidence="15">
    <location>
        <position position="158"/>
    </location>
    <ligand>
        <name>substrate</name>
    </ligand>
</feature>
<dbReference type="Gene3D" id="3.40.50.720">
    <property type="entry name" value="NAD(P)-binding Rossmann-like Domain"/>
    <property type="match status" value="1"/>
</dbReference>
<dbReference type="SMART" id="SM00859">
    <property type="entry name" value="Semialdhyde_dh"/>
    <property type="match status" value="1"/>
</dbReference>
<dbReference type="InterPro" id="IPR005986">
    <property type="entry name" value="Asp_semialdehyde_DH_beta"/>
</dbReference>
<dbReference type="NCBIfam" id="NF011456">
    <property type="entry name" value="PRK14874.1"/>
    <property type="match status" value="1"/>
</dbReference>
<evidence type="ECO:0000256" key="6">
    <source>
        <dbReference type="ARBA" id="ARBA00013120"/>
    </source>
</evidence>
<comment type="catalytic activity">
    <reaction evidence="14 15">
        <text>L-aspartate 4-semialdehyde + phosphate + NADP(+) = 4-phospho-L-aspartate + NADPH + H(+)</text>
        <dbReference type="Rhea" id="RHEA:24284"/>
        <dbReference type="ChEBI" id="CHEBI:15378"/>
        <dbReference type="ChEBI" id="CHEBI:43474"/>
        <dbReference type="ChEBI" id="CHEBI:57535"/>
        <dbReference type="ChEBI" id="CHEBI:57783"/>
        <dbReference type="ChEBI" id="CHEBI:58349"/>
        <dbReference type="ChEBI" id="CHEBI:537519"/>
        <dbReference type="EC" id="1.2.1.11"/>
    </reaction>
</comment>
<gene>
    <name evidence="17" type="primary">asd_2</name>
    <name evidence="15" type="synonym">asd</name>
    <name evidence="17" type="ORF">T23_11790</name>
</gene>
<feature type="binding site" evidence="15">
    <location>
        <position position="240"/>
    </location>
    <ligand>
        <name>substrate</name>
    </ligand>
</feature>
<organism evidence="17 18">
    <name type="scientific">Turicibacter faecis</name>
    <dbReference type="NCBI Taxonomy" id="2963365"/>
    <lineage>
        <taxon>Bacteria</taxon>
        <taxon>Bacillati</taxon>
        <taxon>Bacillota</taxon>
        <taxon>Erysipelotrichia</taxon>
        <taxon>Erysipelotrichales</taxon>
        <taxon>Turicibacteraceae</taxon>
        <taxon>Turicibacter</taxon>
    </lineage>
</organism>
<protein>
    <recommendedName>
        <fullName evidence="6 15">Aspartate-semialdehyde dehydrogenase</fullName>
        <shortName evidence="15">ASA dehydrogenase</shortName>
        <shortName evidence="15">ASADH</shortName>
        <ecNumber evidence="6 15">1.2.1.11</ecNumber>
    </recommendedName>
    <alternativeName>
        <fullName evidence="15">Aspartate-beta-semialdehyde dehydrogenase</fullName>
    </alternativeName>
</protein>
<evidence type="ECO:0000256" key="1">
    <source>
        <dbReference type="ARBA" id="ARBA00005021"/>
    </source>
</evidence>